<comment type="similarity">
    <text evidence="1">Belongs to the GSP E family.</text>
</comment>
<proteinExistence type="inferred from homology"/>
<gene>
    <name evidence="3" type="ORF">C4520_16055</name>
</gene>
<evidence type="ECO:0000313" key="4">
    <source>
        <dbReference type="Proteomes" id="UP000265882"/>
    </source>
</evidence>
<dbReference type="PANTHER" id="PTHR30486:SF6">
    <property type="entry name" value="TYPE IV PILUS RETRACTATION ATPASE PILT"/>
    <property type="match status" value="1"/>
</dbReference>
<comment type="caution">
    <text evidence="3">The sequence shown here is derived from an EMBL/GenBank/DDBJ whole genome shotgun (WGS) entry which is preliminary data.</text>
</comment>
<evidence type="ECO:0000313" key="3">
    <source>
        <dbReference type="EMBL" id="RJP17640.1"/>
    </source>
</evidence>
<name>A0A3A4NKE1_ABYX5</name>
<dbReference type="Proteomes" id="UP000265882">
    <property type="component" value="Unassembled WGS sequence"/>
</dbReference>
<protein>
    <submittedName>
        <fullName evidence="3">PilT/PilU family type 4a pilus ATPase</fullName>
    </submittedName>
</protein>
<reference evidence="3 4" key="1">
    <citation type="journal article" date="2017" name="ISME J.">
        <title>Energy and carbon metabolisms in a deep terrestrial subsurface fluid microbial community.</title>
        <authorList>
            <person name="Momper L."/>
            <person name="Jungbluth S.P."/>
            <person name="Lee M.D."/>
            <person name="Amend J.P."/>
        </authorList>
    </citation>
    <scope>NUCLEOTIDE SEQUENCE [LARGE SCALE GENOMIC DNA]</scope>
    <source>
        <strain evidence="3">SURF_5</strain>
    </source>
</reference>
<dbReference type="GO" id="GO:0016887">
    <property type="term" value="F:ATP hydrolysis activity"/>
    <property type="evidence" value="ECO:0007669"/>
    <property type="project" value="InterPro"/>
</dbReference>
<dbReference type="InterPro" id="IPR050921">
    <property type="entry name" value="T4SS_GSP_E_ATPase"/>
</dbReference>
<dbReference type="InterPro" id="IPR003593">
    <property type="entry name" value="AAA+_ATPase"/>
</dbReference>
<evidence type="ECO:0000259" key="2">
    <source>
        <dbReference type="PROSITE" id="PS00662"/>
    </source>
</evidence>
<dbReference type="InterPro" id="IPR001482">
    <property type="entry name" value="T2SS/T4SS_dom"/>
</dbReference>
<dbReference type="EMBL" id="QZKU01000113">
    <property type="protein sequence ID" value="RJP17640.1"/>
    <property type="molecule type" value="Genomic_DNA"/>
</dbReference>
<dbReference type="SUPFAM" id="SSF52540">
    <property type="entry name" value="P-loop containing nucleoside triphosphate hydrolases"/>
    <property type="match status" value="1"/>
</dbReference>
<dbReference type="Gene3D" id="3.40.50.300">
    <property type="entry name" value="P-loop containing nucleotide triphosphate hydrolases"/>
    <property type="match status" value="1"/>
</dbReference>
<dbReference type="Gene3D" id="3.30.450.90">
    <property type="match status" value="1"/>
</dbReference>
<accession>A0A3A4NKE1</accession>
<dbReference type="Pfam" id="PF00437">
    <property type="entry name" value="T2SSE"/>
    <property type="match status" value="1"/>
</dbReference>
<feature type="domain" description="Bacterial type II secretion system protein E" evidence="2">
    <location>
        <begin position="195"/>
        <end position="209"/>
    </location>
</feature>
<evidence type="ECO:0000256" key="1">
    <source>
        <dbReference type="ARBA" id="ARBA00006611"/>
    </source>
</evidence>
<sequence>MPAIDSVLIRAKEMKASDVHLCSGSPAMIRMYGNIIKMEGSGVRSPEQNRQELLEIMNEVQLQEFDRHKEIDFSYAIEGVGRFRVNIHQEERGVSGAFRIIPSAIRSADSIGLPEVVKEITRREQGLFLVTGPSGCGKSTTLAALVDLINRERACHIITIEDPIEFQYINESAYIDQREVGTHTRTFASALRSVVRENPDVIVVGEMRDLETISLAVSAAETGHLVFSTLHTRGAAKTIERIINVFPPEQQFMMRTMLGESLVGVISQQLMRNREGNGMVLAIEVMINTSAVASLIRHGDTYRVPSAMQTGKKFGMQLMDEHIIELLRSGKIDPKVAQVKIEDKALLREFIVEQKRGEEKRHKEARR</sequence>
<dbReference type="NCBIfam" id="TIGR01420">
    <property type="entry name" value="pilT_fam"/>
    <property type="match status" value="1"/>
</dbReference>
<dbReference type="SMART" id="SM00382">
    <property type="entry name" value="AAA"/>
    <property type="match status" value="1"/>
</dbReference>
<dbReference type="AlphaFoldDB" id="A0A3A4NKE1"/>
<dbReference type="PROSITE" id="PS00662">
    <property type="entry name" value="T2SP_E"/>
    <property type="match status" value="1"/>
</dbReference>
<dbReference type="GO" id="GO:0005524">
    <property type="term" value="F:ATP binding"/>
    <property type="evidence" value="ECO:0007669"/>
    <property type="project" value="InterPro"/>
</dbReference>
<dbReference type="InterPro" id="IPR027417">
    <property type="entry name" value="P-loop_NTPase"/>
</dbReference>
<dbReference type="InterPro" id="IPR006321">
    <property type="entry name" value="PilT/PilU"/>
</dbReference>
<organism evidence="3 4">
    <name type="scientific">Abyssobacteria bacterium (strain SURF_5)</name>
    <dbReference type="NCBI Taxonomy" id="2093360"/>
    <lineage>
        <taxon>Bacteria</taxon>
        <taxon>Pseudomonadati</taxon>
        <taxon>Candidatus Hydrogenedentota</taxon>
        <taxon>Candidatus Abyssobacteria</taxon>
    </lineage>
</organism>
<dbReference type="CDD" id="cd01131">
    <property type="entry name" value="PilT"/>
    <property type="match status" value="1"/>
</dbReference>
<dbReference type="PANTHER" id="PTHR30486">
    <property type="entry name" value="TWITCHING MOTILITY PROTEIN PILT"/>
    <property type="match status" value="1"/>
</dbReference>